<name>N9F7M8_ACIBZ</name>
<reference evidence="1 2" key="1">
    <citation type="submission" date="2013-02" db="EMBL/GenBank/DDBJ databases">
        <title>The Genome Sequence of Acinetobacter bereziniae CIP 70.12.</title>
        <authorList>
            <consortium name="The Broad Institute Genome Sequencing Platform"/>
            <consortium name="The Broad Institute Genome Sequencing Center for Infectious Disease"/>
            <person name="Cerqueira G."/>
            <person name="Feldgarden M."/>
            <person name="Courvalin P."/>
            <person name="Perichon B."/>
            <person name="Grillot-Courvalin C."/>
            <person name="Clermont D."/>
            <person name="Rocha E."/>
            <person name="Yoon E.-J."/>
            <person name="Nemec A."/>
            <person name="Walker B."/>
            <person name="Young S.K."/>
            <person name="Zeng Q."/>
            <person name="Gargeya S."/>
            <person name="Fitzgerald M."/>
            <person name="Haas B."/>
            <person name="Abouelleil A."/>
            <person name="Alvarado L."/>
            <person name="Arachchi H.M."/>
            <person name="Berlin A.M."/>
            <person name="Chapman S.B."/>
            <person name="Dewar J."/>
            <person name="Goldberg J."/>
            <person name="Griggs A."/>
            <person name="Gujja S."/>
            <person name="Hansen M."/>
            <person name="Howarth C."/>
            <person name="Imamovic A."/>
            <person name="Larimer J."/>
            <person name="McCowan C."/>
            <person name="Murphy C."/>
            <person name="Neiman D."/>
            <person name="Pearson M."/>
            <person name="Priest M."/>
            <person name="Roberts A."/>
            <person name="Saif S."/>
            <person name="Shea T."/>
            <person name="Sisk P."/>
            <person name="Sykes S."/>
            <person name="Wortman J."/>
            <person name="Nusbaum C."/>
            <person name="Birren B."/>
        </authorList>
    </citation>
    <scope>NUCLEOTIDE SEQUENCE [LARGE SCALE GENOMIC DNA]</scope>
    <source>
        <strain evidence="1 2">CIP 70.12</strain>
    </source>
</reference>
<dbReference type="AlphaFoldDB" id="N9F7M8"/>
<keyword evidence="2" id="KW-1185">Reference proteome</keyword>
<organism evidence="1 2">
    <name type="scientific">Acinetobacter bereziniae LMG 1003 = CIP 70.12</name>
    <dbReference type="NCBI Taxonomy" id="981324"/>
    <lineage>
        <taxon>Bacteria</taxon>
        <taxon>Pseudomonadati</taxon>
        <taxon>Pseudomonadota</taxon>
        <taxon>Gammaproteobacteria</taxon>
        <taxon>Moraxellales</taxon>
        <taxon>Moraxellaceae</taxon>
        <taxon>Acinetobacter</taxon>
    </lineage>
</organism>
<dbReference type="EMBL" id="APQG01000012">
    <property type="protein sequence ID" value="ENW00891.1"/>
    <property type="molecule type" value="Genomic_DNA"/>
</dbReference>
<proteinExistence type="predicted"/>
<accession>N9F7M8</accession>
<comment type="caution">
    <text evidence="1">The sequence shown here is derived from an EMBL/GenBank/DDBJ whole genome shotgun (WGS) entry which is preliminary data.</text>
</comment>
<gene>
    <name evidence="1" type="ORF">F938_00407</name>
</gene>
<dbReference type="HOGENOM" id="CLU_2079597_0_0_6"/>
<sequence length="117" mass="13666">MYLIHIWTINPVKDGQQSLSAYQIPKNFADILVSISDEETLPLISELSYVDYDLFSDRQLNQLINEFKRLIEIYPVSINEISKIIKFLEKAVECNEKILFDPFRESTLGLDIFFKST</sequence>
<dbReference type="Proteomes" id="UP000013251">
    <property type="component" value="Unassembled WGS sequence"/>
</dbReference>
<dbReference type="PATRIC" id="fig|1217650.3.peg.384"/>
<evidence type="ECO:0000313" key="1">
    <source>
        <dbReference type="EMBL" id="ENW00891.1"/>
    </source>
</evidence>
<evidence type="ECO:0000313" key="2">
    <source>
        <dbReference type="Proteomes" id="UP000013251"/>
    </source>
</evidence>
<protein>
    <submittedName>
        <fullName evidence="1">Uncharacterized protein</fullName>
    </submittedName>
</protein>